<keyword evidence="2" id="KW-1185">Reference proteome</keyword>
<dbReference type="RefSeq" id="XP_021883524.1">
    <property type="nucleotide sequence ID" value="XM_022028608.1"/>
</dbReference>
<dbReference type="PANTHER" id="PTHR33129">
    <property type="entry name" value="PROTEIN KINASE DOMAIN-CONTAINING PROTEIN-RELATED"/>
    <property type="match status" value="1"/>
</dbReference>
<comment type="caution">
    <text evidence="1">The sequence shown here is derived from an EMBL/GenBank/DDBJ whole genome shotgun (WGS) entry which is preliminary data.</text>
</comment>
<reference evidence="1 2" key="1">
    <citation type="submission" date="2016-07" db="EMBL/GenBank/DDBJ databases">
        <title>Pervasive Adenine N6-methylation of Active Genes in Fungi.</title>
        <authorList>
            <consortium name="DOE Joint Genome Institute"/>
            <person name="Mondo S.J."/>
            <person name="Dannebaum R.O."/>
            <person name="Kuo R.C."/>
            <person name="Labutti K."/>
            <person name="Haridas S."/>
            <person name="Kuo A."/>
            <person name="Salamov A."/>
            <person name="Ahrendt S.R."/>
            <person name="Lipzen A."/>
            <person name="Sullivan W."/>
            <person name="Andreopoulos W.B."/>
            <person name="Clum A."/>
            <person name="Lindquist E."/>
            <person name="Daum C."/>
            <person name="Ramamoorthy G.K."/>
            <person name="Gryganskyi A."/>
            <person name="Culley D."/>
            <person name="Magnuson J.K."/>
            <person name="James T.Y."/>
            <person name="O'Malley M.A."/>
            <person name="Stajich J.E."/>
            <person name="Spatafora J.W."/>
            <person name="Visel A."/>
            <person name="Grigoriev I.V."/>
        </authorList>
    </citation>
    <scope>NUCLEOTIDE SEQUENCE [LARGE SCALE GENOMIC DNA]</scope>
    <source>
        <strain evidence="1 2">NRRL 3116</strain>
    </source>
</reference>
<name>A0A1Y2GTZ1_9FUNG</name>
<gene>
    <name evidence="1" type="ORF">BCR41DRAFT_394021</name>
</gene>
<dbReference type="PANTHER" id="PTHR33129:SF1">
    <property type="entry name" value="ATP-BINDING PROTEIN"/>
    <property type="match status" value="1"/>
</dbReference>
<dbReference type="OrthoDB" id="19861at2759"/>
<dbReference type="STRING" id="64571.A0A1Y2GTZ1"/>
<organism evidence="1 2">
    <name type="scientific">Lobosporangium transversale</name>
    <dbReference type="NCBI Taxonomy" id="64571"/>
    <lineage>
        <taxon>Eukaryota</taxon>
        <taxon>Fungi</taxon>
        <taxon>Fungi incertae sedis</taxon>
        <taxon>Mucoromycota</taxon>
        <taxon>Mortierellomycotina</taxon>
        <taxon>Mortierellomycetes</taxon>
        <taxon>Mortierellales</taxon>
        <taxon>Mortierellaceae</taxon>
        <taxon>Lobosporangium</taxon>
    </lineage>
</organism>
<accession>A0A1Y2GTZ1</accession>
<evidence type="ECO:0000313" key="1">
    <source>
        <dbReference type="EMBL" id="ORZ23710.1"/>
    </source>
</evidence>
<dbReference type="InParanoid" id="A0A1Y2GTZ1"/>
<sequence length="587" mass="66884">MHLECEIIFVSPFVDGVHRRGPDLILKLIPNDSTVEELCKFPKESLRVLDNVLEKLHTYFHDEAADNLIYVIVEVPKQVSKRDRDQLEGDEGDRSSFKKAMLENMSLMGAISEAGLSQKAIINGVPDLSVLTSKELVSVLATNGVRVGRTDLYYSISQAATSLQNTLFQEMEVISSPQETILPVINMEDLYVRSAYNELFDTIDKRFRKDRKLRSPCDRIVVTGTAGIGKSSFLIYFAIRMLATSNEEDLPIITIQKRENSKCYAFGGRSVIRYGNIEDFEPFPQLPNTWFLVDSSPTPRLLTARTIFSVSPRTFFYGLNGYQEVMESVIWKYYMAPWELDELKECRNKVRAFKEAFGAEKSCESLLEELYDMVGGVPRYVLEAPMKNLQGYSQLFHCYPTKDHDTFELRWASNHIMQKMYDLTDDSVWARMLKLSVNSSRAATKVGMFQAYVQHILREGGRSFKAKSIDDGTEITIEVGRGTKTNFFHTLDEYVKDDMEGSFKEFKELVKTLGDKKWIKSSDEVACIFVVPQGMTECSVNQLYGIEADDVDPTPTSDLKNAKQYILGIDLQDQLRRSRKNDVGGLR</sequence>
<dbReference type="AlphaFoldDB" id="A0A1Y2GTZ1"/>
<proteinExistence type="predicted"/>
<evidence type="ECO:0000313" key="2">
    <source>
        <dbReference type="Proteomes" id="UP000193648"/>
    </source>
</evidence>
<dbReference type="InterPro" id="IPR052980">
    <property type="entry name" value="Crinkler_effector"/>
</dbReference>
<dbReference type="Proteomes" id="UP000193648">
    <property type="component" value="Unassembled WGS sequence"/>
</dbReference>
<dbReference type="GeneID" id="33570451"/>
<dbReference type="EMBL" id="MCFF01000009">
    <property type="protein sequence ID" value="ORZ23710.1"/>
    <property type="molecule type" value="Genomic_DNA"/>
</dbReference>
<protein>
    <submittedName>
        <fullName evidence="1">Uncharacterized protein</fullName>
    </submittedName>
</protein>